<organism evidence="5 6">
    <name type="scientific">Durusdinium trenchii</name>
    <dbReference type="NCBI Taxonomy" id="1381693"/>
    <lineage>
        <taxon>Eukaryota</taxon>
        <taxon>Sar</taxon>
        <taxon>Alveolata</taxon>
        <taxon>Dinophyceae</taxon>
        <taxon>Suessiales</taxon>
        <taxon>Symbiodiniaceae</taxon>
        <taxon>Durusdinium</taxon>
    </lineage>
</organism>
<dbReference type="Pfam" id="PF25095">
    <property type="entry name" value="C2H2-zf_KIN17"/>
    <property type="match status" value="1"/>
</dbReference>
<evidence type="ECO:0000313" key="6">
    <source>
        <dbReference type="Proteomes" id="UP001642464"/>
    </source>
</evidence>
<dbReference type="Gene3D" id="2.30.30.30">
    <property type="match status" value="1"/>
</dbReference>
<protein>
    <submittedName>
        <fullName evidence="5">Antigenic determinant of recA protein</fullName>
    </submittedName>
</protein>
<dbReference type="PANTHER" id="PTHR12805">
    <property type="entry name" value="KIN17 KIN, ANTIGENIC DETERMINANT OF RECA PROTEIN HOMOLOG"/>
    <property type="match status" value="1"/>
</dbReference>
<dbReference type="PANTHER" id="PTHR12805:SF0">
    <property type="entry name" value="DNA_RNA-BINDING PROTEIN KIN17"/>
    <property type="match status" value="1"/>
</dbReference>
<comment type="caution">
    <text evidence="5">The sequence shown here is derived from an EMBL/GenBank/DDBJ whole genome shotgun (WGS) entry which is preliminary data.</text>
</comment>
<dbReference type="InterPro" id="IPR014722">
    <property type="entry name" value="Rib_uL2_dom2"/>
</dbReference>
<feature type="compositionally biased region" description="Basic and acidic residues" evidence="2">
    <location>
        <begin position="164"/>
        <end position="175"/>
    </location>
</feature>
<dbReference type="Proteomes" id="UP001642464">
    <property type="component" value="Unassembled WGS sequence"/>
</dbReference>
<evidence type="ECO:0000259" key="4">
    <source>
        <dbReference type="Pfam" id="PF25095"/>
    </source>
</evidence>
<dbReference type="InterPro" id="IPR019447">
    <property type="entry name" value="DNA/RNA-bd_Kin17_WH-like_dom"/>
</dbReference>
<evidence type="ECO:0000313" key="5">
    <source>
        <dbReference type="EMBL" id="CAK9099579.1"/>
    </source>
</evidence>
<gene>
    <name evidence="5" type="ORF">SCF082_LOCUS46638</name>
</gene>
<dbReference type="Gene3D" id="1.10.10.2030">
    <property type="entry name" value="DNA/RNA-binding protein Kin17, conserved domain"/>
    <property type="match status" value="1"/>
</dbReference>
<dbReference type="Pfam" id="PF10357">
    <property type="entry name" value="WH_KIN17"/>
    <property type="match status" value="1"/>
</dbReference>
<dbReference type="SUPFAM" id="SSF57667">
    <property type="entry name" value="beta-beta-alpha zinc fingers"/>
    <property type="match status" value="1"/>
</dbReference>
<evidence type="ECO:0000256" key="1">
    <source>
        <dbReference type="ARBA" id="ARBA00008517"/>
    </source>
</evidence>
<feature type="region of interest" description="Disordered" evidence="2">
    <location>
        <begin position="164"/>
        <end position="218"/>
    </location>
</feature>
<proteinExistence type="inferred from homology"/>
<feature type="domain" description="DNA/RNA-binding protein Kin17 WH-like" evidence="3">
    <location>
        <begin position="78"/>
        <end position="176"/>
    </location>
</feature>
<feature type="domain" description="KIN17 C2H2-type zinc finger" evidence="4">
    <location>
        <begin position="33"/>
        <end position="62"/>
    </location>
</feature>
<dbReference type="EMBL" id="CAXAMM010041474">
    <property type="protein sequence ID" value="CAK9099579.1"/>
    <property type="molecule type" value="Genomic_DNA"/>
</dbReference>
<keyword evidence="6" id="KW-1185">Reference proteome</keyword>
<dbReference type="InterPro" id="IPR037321">
    <property type="entry name" value="KIN17-like"/>
</dbReference>
<reference evidence="5 6" key="1">
    <citation type="submission" date="2024-02" db="EMBL/GenBank/DDBJ databases">
        <authorList>
            <person name="Chen Y."/>
            <person name="Shah S."/>
            <person name="Dougan E. K."/>
            <person name="Thang M."/>
            <person name="Chan C."/>
        </authorList>
    </citation>
    <scope>NUCLEOTIDE SEQUENCE [LARGE SCALE GENOMIC DNA]</scope>
</reference>
<dbReference type="InterPro" id="IPR036236">
    <property type="entry name" value="Znf_C2H2_sf"/>
</dbReference>
<accession>A0ABP0RH33</accession>
<dbReference type="InterPro" id="IPR056767">
    <property type="entry name" value="C2H2-Znf_KIN17"/>
</dbReference>
<comment type="similarity">
    <text evidence="1">Belongs to the KIN17 family.</text>
</comment>
<name>A0ABP0RH33_9DINO</name>
<evidence type="ECO:0000256" key="2">
    <source>
        <dbReference type="SAM" id="MobiDB-lite"/>
    </source>
</evidence>
<sequence>MNGYFKSESGKVRAEPGSTRWVYNKFLRLQTKLRWVCGLCNVWCKDENGFKCHLEHENHIRKSEIARQSAAPEFKMSARDEAFAASFVQYLAQNYLNRTVLLHEIYREMYPDDKFQRLMHDTCWGSLGTFINALSKAGECEAYKGPKGWTVRIDQDMLLAAEAEREAREAREATEARLGAKTKSKEKKRVDTEDEEDDLEAGPAGGAAETEAAEEPTDMTNRVKVAFQLCAGPKKRPTSAETKDSERRKIVVEGAVWPKGLVVKVLCPDALEGQALGQKAVTLDSEDLGVHLRLLKLGENGQELQVFVKNELLETVLPKLGSRVLVLDGSGPMEGTLQSVETQSYSCTVQTEKGRIAGLPYDRVCKIWAPS</sequence>
<dbReference type="InterPro" id="IPR038254">
    <property type="entry name" value="KIN17_WH-like_sf"/>
</dbReference>
<evidence type="ECO:0000259" key="3">
    <source>
        <dbReference type="Pfam" id="PF10357"/>
    </source>
</evidence>